<organism evidence="1 2">
    <name type="scientific">Datura stramonium</name>
    <name type="common">Jimsonweed</name>
    <name type="synonym">Common thornapple</name>
    <dbReference type="NCBI Taxonomy" id="4076"/>
    <lineage>
        <taxon>Eukaryota</taxon>
        <taxon>Viridiplantae</taxon>
        <taxon>Streptophyta</taxon>
        <taxon>Embryophyta</taxon>
        <taxon>Tracheophyta</taxon>
        <taxon>Spermatophyta</taxon>
        <taxon>Magnoliopsida</taxon>
        <taxon>eudicotyledons</taxon>
        <taxon>Gunneridae</taxon>
        <taxon>Pentapetalae</taxon>
        <taxon>asterids</taxon>
        <taxon>lamiids</taxon>
        <taxon>Solanales</taxon>
        <taxon>Solanaceae</taxon>
        <taxon>Solanoideae</taxon>
        <taxon>Datureae</taxon>
        <taxon>Datura</taxon>
    </lineage>
</organism>
<keyword evidence="2" id="KW-1185">Reference proteome</keyword>
<gene>
    <name evidence="1" type="ORF">HAX54_053268</name>
</gene>
<dbReference type="EMBL" id="JACEIK010009874">
    <property type="protein sequence ID" value="MCE3214765.1"/>
    <property type="molecule type" value="Genomic_DNA"/>
</dbReference>
<evidence type="ECO:0000313" key="2">
    <source>
        <dbReference type="Proteomes" id="UP000823775"/>
    </source>
</evidence>
<reference evidence="1 2" key="1">
    <citation type="journal article" date="2021" name="BMC Genomics">
        <title>Datura genome reveals duplications of psychoactive alkaloid biosynthetic genes and high mutation rate following tissue culture.</title>
        <authorList>
            <person name="Rajewski A."/>
            <person name="Carter-House D."/>
            <person name="Stajich J."/>
            <person name="Litt A."/>
        </authorList>
    </citation>
    <scope>NUCLEOTIDE SEQUENCE [LARGE SCALE GENOMIC DNA]</scope>
    <source>
        <strain evidence="1">AR-01</strain>
    </source>
</reference>
<name>A0ABS8WPA6_DATST</name>
<sequence>FFVSYLKRKIAEKAVYDLFSLVYYKVAVELYNMVIIDELTETSDTSNEQSRTRLFRRFQLFVSYLKRKIAEKAVYDLFSLVYYK</sequence>
<feature type="non-terminal residue" evidence="1">
    <location>
        <position position="1"/>
    </location>
</feature>
<comment type="caution">
    <text evidence="1">The sequence shown here is derived from an EMBL/GenBank/DDBJ whole genome shotgun (WGS) entry which is preliminary data.</text>
</comment>
<evidence type="ECO:0000313" key="1">
    <source>
        <dbReference type="EMBL" id="MCE3214765.1"/>
    </source>
</evidence>
<evidence type="ECO:0008006" key="3">
    <source>
        <dbReference type="Google" id="ProtNLM"/>
    </source>
</evidence>
<protein>
    <recommendedName>
        <fullName evidence="3">RGS domain-containing protein</fullName>
    </recommendedName>
</protein>
<proteinExistence type="predicted"/>
<feature type="non-terminal residue" evidence="1">
    <location>
        <position position="84"/>
    </location>
</feature>
<dbReference type="Proteomes" id="UP000823775">
    <property type="component" value="Unassembled WGS sequence"/>
</dbReference>
<accession>A0ABS8WPA6</accession>